<evidence type="ECO:0000313" key="1">
    <source>
        <dbReference type="EMBL" id="KAF7677897.1"/>
    </source>
</evidence>
<dbReference type="RefSeq" id="XP_038788075.1">
    <property type="nucleotide sequence ID" value="XM_038929803.1"/>
</dbReference>
<evidence type="ECO:0000313" key="2">
    <source>
        <dbReference type="Proteomes" id="UP000596902"/>
    </source>
</evidence>
<sequence>MGRDDSREFVMMRATACPVDAMWAWGSGPLRRRCRAYGRCATQGSGRGARRQVEQTDARVCAALVDKDEETGVVGRSPVLSLSSSRVSKGPDRQGAA</sequence>
<protein>
    <submittedName>
        <fullName evidence="1">Uncharacterized protein</fullName>
    </submittedName>
</protein>
<proteinExistence type="predicted"/>
<dbReference type="Proteomes" id="UP000596902">
    <property type="component" value="Unassembled WGS sequence"/>
</dbReference>
<accession>A0A8H7B9M3</accession>
<keyword evidence="2" id="KW-1185">Reference proteome</keyword>
<dbReference type="GeneID" id="62202981"/>
<organism evidence="1 2">
    <name type="scientific">Alternaria burnsii</name>
    <dbReference type="NCBI Taxonomy" id="1187904"/>
    <lineage>
        <taxon>Eukaryota</taxon>
        <taxon>Fungi</taxon>
        <taxon>Dikarya</taxon>
        <taxon>Ascomycota</taxon>
        <taxon>Pezizomycotina</taxon>
        <taxon>Dothideomycetes</taxon>
        <taxon>Pleosporomycetidae</taxon>
        <taxon>Pleosporales</taxon>
        <taxon>Pleosporineae</taxon>
        <taxon>Pleosporaceae</taxon>
        <taxon>Alternaria</taxon>
        <taxon>Alternaria sect. Alternaria</taxon>
    </lineage>
</organism>
<dbReference type="AlphaFoldDB" id="A0A8H7B9M3"/>
<reference evidence="1" key="2">
    <citation type="submission" date="2020-08" db="EMBL/GenBank/DDBJ databases">
        <title>Draft Genome Sequence of Cumin Blight Pathogen Alternaria burnsii.</title>
        <authorList>
            <person name="Feng Z."/>
        </authorList>
    </citation>
    <scope>NUCLEOTIDE SEQUENCE</scope>
    <source>
        <strain evidence="1">CBS107.38</strain>
    </source>
</reference>
<gene>
    <name evidence="1" type="ORF">GT037_004756</name>
</gene>
<reference evidence="1" key="1">
    <citation type="submission" date="2020-01" db="EMBL/GenBank/DDBJ databases">
        <authorList>
            <person name="Feng Z.H.Z."/>
        </authorList>
    </citation>
    <scope>NUCLEOTIDE SEQUENCE</scope>
    <source>
        <strain evidence="1">CBS107.38</strain>
    </source>
</reference>
<dbReference type="EMBL" id="JAAABM010000005">
    <property type="protein sequence ID" value="KAF7677897.1"/>
    <property type="molecule type" value="Genomic_DNA"/>
</dbReference>
<name>A0A8H7B9M3_9PLEO</name>
<comment type="caution">
    <text evidence="1">The sequence shown here is derived from an EMBL/GenBank/DDBJ whole genome shotgun (WGS) entry which is preliminary data.</text>
</comment>